<dbReference type="PRINTS" id="PR00773">
    <property type="entry name" value="GRPEPROTEIN"/>
</dbReference>
<comment type="similarity">
    <text evidence="2 10 12">Belongs to the GrpE family.</text>
</comment>
<dbReference type="GO" id="GO:0051087">
    <property type="term" value="F:protein-folding chaperone binding"/>
    <property type="evidence" value="ECO:0007669"/>
    <property type="project" value="InterPro"/>
</dbReference>
<evidence type="ECO:0000256" key="3">
    <source>
        <dbReference type="ARBA" id="ARBA00011738"/>
    </source>
</evidence>
<proteinExistence type="inferred from homology"/>
<dbReference type="Gene3D" id="3.90.20.20">
    <property type="match status" value="1"/>
</dbReference>
<dbReference type="Gene3D" id="2.30.22.10">
    <property type="entry name" value="Head domain of nucleotide exchange factor GrpE"/>
    <property type="match status" value="1"/>
</dbReference>
<evidence type="ECO:0000256" key="7">
    <source>
        <dbReference type="ARBA" id="ARBA00053401"/>
    </source>
</evidence>
<gene>
    <name evidence="10 14" type="primary">grpE</name>
    <name evidence="14" type="ORF">FXF47_05160</name>
</gene>
<comment type="subcellular location">
    <subcellularLocation>
        <location evidence="1 10">Cytoplasm</location>
    </subcellularLocation>
</comment>
<dbReference type="SUPFAM" id="SSF51064">
    <property type="entry name" value="Head domain of nucleotide exchange factor GrpE"/>
    <property type="match status" value="1"/>
</dbReference>
<dbReference type="InterPro" id="IPR013805">
    <property type="entry name" value="GrpE_CC"/>
</dbReference>
<keyword evidence="5 10" id="KW-0346">Stress response</keyword>
<comment type="function">
    <text evidence="7 10 11">Participates actively in the response to hyperosmotic and heat shock by preventing the aggregation of stress-denatured proteins, in association with DnaK and GrpE. It is the nucleotide exchange factor for DnaK and may function as a thermosensor. Unfolded proteins bind initially to DnaJ; upon interaction with the DnaJ-bound protein, DnaK hydrolyzes its bound ATP, resulting in the formation of a stable complex. GrpE releases ADP from DnaK; ATP binding to DnaK triggers the release of the substrate protein, thus completing the reaction cycle. Several rounds of ATP-dependent interactions between DnaJ, DnaK and GrpE are required for fully efficient folding.</text>
</comment>
<evidence type="ECO:0000256" key="10">
    <source>
        <dbReference type="HAMAP-Rule" id="MF_01151"/>
    </source>
</evidence>
<sequence>MTEKEKKENTKNQENEINEKTDKDEKNSKKKEKLKDKIRKLEEKKQKLEERNKQLKEEKDNLFNKLNRVMADFENYKKRMKKEKSEVIKSANKDLILDILPVLDNLELAVENKDQQDKKKAYEKVVEGVQMVIKQFMKVLKNYGVETIDAVGGAFDPNFHEALMMVEDEGDHEEEELVVEEFQKGYMLKDKVIRPAKVKVSKKKDKNQKEDDSNE</sequence>
<evidence type="ECO:0000313" key="14">
    <source>
        <dbReference type="EMBL" id="TYB31223.1"/>
    </source>
</evidence>
<dbReference type="AlphaFoldDB" id="A0A5D0MHZ0"/>
<keyword evidence="15" id="KW-1185">Reference proteome</keyword>
<dbReference type="PANTHER" id="PTHR21237">
    <property type="entry name" value="GRPE PROTEIN"/>
    <property type="match status" value="1"/>
</dbReference>
<dbReference type="InterPro" id="IPR009012">
    <property type="entry name" value="GrpE_head"/>
</dbReference>
<dbReference type="PANTHER" id="PTHR21237:SF23">
    <property type="entry name" value="GRPE PROTEIN HOMOLOG, MITOCHONDRIAL"/>
    <property type="match status" value="1"/>
</dbReference>
<feature type="region of interest" description="Disordered" evidence="13">
    <location>
        <begin position="1"/>
        <end position="57"/>
    </location>
</feature>
<protein>
    <recommendedName>
        <fullName evidence="8 10">Protein GrpE</fullName>
    </recommendedName>
    <alternativeName>
        <fullName evidence="9 10">HSP-70 cofactor</fullName>
    </alternativeName>
</protein>
<evidence type="ECO:0000256" key="1">
    <source>
        <dbReference type="ARBA" id="ARBA00004496"/>
    </source>
</evidence>
<comment type="subunit">
    <text evidence="3 10">Homodimer.</text>
</comment>
<dbReference type="Proteomes" id="UP000324143">
    <property type="component" value="Unassembled WGS sequence"/>
</dbReference>
<dbReference type="EMBL" id="VSIX01000045">
    <property type="protein sequence ID" value="TYB31223.1"/>
    <property type="molecule type" value="Genomic_DNA"/>
</dbReference>
<dbReference type="FunFam" id="2.30.22.10:FF:000001">
    <property type="entry name" value="Protein GrpE"/>
    <property type="match status" value="1"/>
</dbReference>
<dbReference type="PROSITE" id="PS01071">
    <property type="entry name" value="GRPE"/>
    <property type="match status" value="1"/>
</dbReference>
<organism evidence="14 15">
    <name type="scientific">Candidatus Mcinerneyibacterium aminivorans</name>
    <dbReference type="NCBI Taxonomy" id="2703815"/>
    <lineage>
        <taxon>Bacteria</taxon>
        <taxon>Candidatus Macinerneyibacteriota</taxon>
        <taxon>Candidatus Mcinerneyibacteria</taxon>
        <taxon>Candidatus Mcinerneyibacteriales</taxon>
        <taxon>Candidatus Mcinerneyibacteriaceae</taxon>
        <taxon>Candidatus Mcinerneyibacterium</taxon>
    </lineage>
</organism>
<dbReference type="NCBIfam" id="NF010738">
    <property type="entry name" value="PRK14140.1"/>
    <property type="match status" value="1"/>
</dbReference>
<evidence type="ECO:0000256" key="11">
    <source>
        <dbReference type="RuleBase" id="RU000639"/>
    </source>
</evidence>
<evidence type="ECO:0000256" key="13">
    <source>
        <dbReference type="SAM" id="MobiDB-lite"/>
    </source>
</evidence>
<dbReference type="CDD" id="cd00446">
    <property type="entry name" value="GrpE"/>
    <property type="match status" value="1"/>
</dbReference>
<evidence type="ECO:0000256" key="5">
    <source>
        <dbReference type="ARBA" id="ARBA00023016"/>
    </source>
</evidence>
<evidence type="ECO:0000256" key="12">
    <source>
        <dbReference type="RuleBase" id="RU004478"/>
    </source>
</evidence>
<dbReference type="HAMAP" id="MF_01151">
    <property type="entry name" value="GrpE"/>
    <property type="match status" value="1"/>
</dbReference>
<evidence type="ECO:0000256" key="9">
    <source>
        <dbReference type="ARBA" id="ARBA00076414"/>
    </source>
</evidence>
<dbReference type="Pfam" id="PF01025">
    <property type="entry name" value="GrpE"/>
    <property type="match status" value="1"/>
</dbReference>
<reference evidence="14" key="1">
    <citation type="submission" date="2019-08" db="EMBL/GenBank/DDBJ databases">
        <title>Genomic characterization of a novel candidate phylum (ARYD3) from a high temperature, high salinity tertiary oil reservoir in north central Oklahoma, USA.</title>
        <authorList>
            <person name="Youssef N.H."/>
            <person name="Yadav A."/>
            <person name="Elshahed M.S."/>
        </authorList>
    </citation>
    <scope>NUCLEOTIDE SEQUENCE [LARGE SCALE GENOMIC DNA]</scope>
    <source>
        <strain evidence="14">ARYD3</strain>
    </source>
</reference>
<accession>A0A5D0MHZ0</accession>
<keyword evidence="6 10" id="KW-0143">Chaperone</keyword>
<keyword evidence="4 10" id="KW-0963">Cytoplasm</keyword>
<evidence type="ECO:0000313" key="15">
    <source>
        <dbReference type="Proteomes" id="UP000324143"/>
    </source>
</evidence>
<dbReference type="GO" id="GO:0042803">
    <property type="term" value="F:protein homodimerization activity"/>
    <property type="evidence" value="ECO:0007669"/>
    <property type="project" value="InterPro"/>
</dbReference>
<dbReference type="SUPFAM" id="SSF58014">
    <property type="entry name" value="Coiled-coil domain of nucleotide exchange factor GrpE"/>
    <property type="match status" value="1"/>
</dbReference>
<evidence type="ECO:0000256" key="2">
    <source>
        <dbReference type="ARBA" id="ARBA00009054"/>
    </source>
</evidence>
<evidence type="ECO:0000256" key="6">
    <source>
        <dbReference type="ARBA" id="ARBA00023186"/>
    </source>
</evidence>
<dbReference type="GO" id="GO:0051082">
    <property type="term" value="F:unfolded protein binding"/>
    <property type="evidence" value="ECO:0007669"/>
    <property type="project" value="TreeGrafter"/>
</dbReference>
<name>A0A5D0MHZ0_9BACT</name>
<dbReference type="GO" id="GO:0005737">
    <property type="term" value="C:cytoplasm"/>
    <property type="evidence" value="ECO:0007669"/>
    <property type="project" value="UniProtKB-SubCell"/>
</dbReference>
<dbReference type="GO" id="GO:0006457">
    <property type="term" value="P:protein folding"/>
    <property type="evidence" value="ECO:0007669"/>
    <property type="project" value="InterPro"/>
</dbReference>
<comment type="caution">
    <text evidence="14">The sequence shown here is derived from an EMBL/GenBank/DDBJ whole genome shotgun (WGS) entry which is preliminary data.</text>
</comment>
<evidence type="ECO:0000256" key="8">
    <source>
        <dbReference type="ARBA" id="ARBA00072274"/>
    </source>
</evidence>
<dbReference type="GO" id="GO:0000774">
    <property type="term" value="F:adenyl-nucleotide exchange factor activity"/>
    <property type="evidence" value="ECO:0007669"/>
    <property type="project" value="InterPro"/>
</dbReference>
<dbReference type="InterPro" id="IPR000740">
    <property type="entry name" value="GrpE"/>
</dbReference>
<evidence type="ECO:0000256" key="4">
    <source>
        <dbReference type="ARBA" id="ARBA00022490"/>
    </source>
</evidence>